<evidence type="ECO:0000313" key="3">
    <source>
        <dbReference type="Proteomes" id="UP000242469"/>
    </source>
</evidence>
<evidence type="ECO:0000313" key="2">
    <source>
        <dbReference type="EMBL" id="SEA38175.1"/>
    </source>
</evidence>
<evidence type="ECO:0000259" key="1">
    <source>
        <dbReference type="Pfam" id="PF07238"/>
    </source>
</evidence>
<accession>A0A1H4AQI0</accession>
<dbReference type="RefSeq" id="WP_091823924.1">
    <property type="nucleotide sequence ID" value="NZ_FNRJ01000003.1"/>
</dbReference>
<dbReference type="Pfam" id="PF07238">
    <property type="entry name" value="PilZ"/>
    <property type="match status" value="1"/>
</dbReference>
<protein>
    <submittedName>
        <fullName evidence="2">PilZ domain-containing protein</fullName>
    </submittedName>
</protein>
<dbReference type="SUPFAM" id="SSF141371">
    <property type="entry name" value="PilZ domain-like"/>
    <property type="match status" value="1"/>
</dbReference>
<keyword evidence="3" id="KW-1185">Reference proteome</keyword>
<dbReference type="Proteomes" id="UP000242469">
    <property type="component" value="Unassembled WGS sequence"/>
</dbReference>
<feature type="domain" description="PilZ" evidence="1">
    <location>
        <begin position="4"/>
        <end position="111"/>
    </location>
</feature>
<dbReference type="EMBL" id="FNRJ01000003">
    <property type="protein sequence ID" value="SEA38175.1"/>
    <property type="molecule type" value="Genomic_DNA"/>
</dbReference>
<dbReference type="OrthoDB" id="5567283at2"/>
<dbReference type="InterPro" id="IPR009875">
    <property type="entry name" value="PilZ_domain"/>
</dbReference>
<gene>
    <name evidence="2" type="ORF">SAMN02745729_10329</name>
</gene>
<name>A0A1H4AQI0_9GAMM</name>
<proteinExistence type="predicted"/>
<organism evidence="2 3">
    <name type="scientific">Marinobacterium iners DSM 11526</name>
    <dbReference type="NCBI Taxonomy" id="1122198"/>
    <lineage>
        <taxon>Bacteria</taxon>
        <taxon>Pseudomonadati</taxon>
        <taxon>Pseudomonadota</taxon>
        <taxon>Gammaproteobacteria</taxon>
        <taxon>Oceanospirillales</taxon>
        <taxon>Oceanospirillaceae</taxon>
        <taxon>Marinobacterium</taxon>
    </lineage>
</organism>
<dbReference type="GO" id="GO:0035438">
    <property type="term" value="F:cyclic-di-GMP binding"/>
    <property type="evidence" value="ECO:0007669"/>
    <property type="project" value="InterPro"/>
</dbReference>
<dbReference type="AlphaFoldDB" id="A0A1H4AQI0"/>
<sequence>MFQERRISPRVHCSLPAEIETSAGEMIDVNLVNISRSGFHVEGGEVLAGLQPPQGLGATEVWLHFGLGQGPLHCHCRIVYKRRNSHDSIGLGLHIVSTDPDSLTLIDRFVLDRLS</sequence>
<reference evidence="3" key="1">
    <citation type="submission" date="2016-10" db="EMBL/GenBank/DDBJ databases">
        <authorList>
            <person name="Varghese N."/>
            <person name="Submissions S."/>
        </authorList>
    </citation>
    <scope>NUCLEOTIDE SEQUENCE [LARGE SCALE GENOMIC DNA]</scope>
    <source>
        <strain evidence="3">DSM 11526</strain>
    </source>
</reference>
<dbReference type="Gene3D" id="2.40.10.220">
    <property type="entry name" value="predicted glycosyltransferase like domains"/>
    <property type="match status" value="1"/>
</dbReference>